<dbReference type="KEGG" id="nak:EH165_02070"/>
<evidence type="ECO:0000256" key="3">
    <source>
        <dbReference type="ARBA" id="ARBA00011738"/>
    </source>
</evidence>
<keyword evidence="8" id="KW-0010">Activator</keyword>
<sequence length="219" mass="23827">MQDYLKAICNAGEWDDTPVTTSVIASRVGVSASSASEMVRKLALLGYLRHEPYGAVELTPPGRAIALRVVRRHRLVETFLVAELGYTWDEVHDDADILEHAISDRMLARMDAKLGFPRRDPHGDPIPGADGTMEIPPAKQLSALQPGDSGLVVRISDDEPEMLRYFQEKKIVLDAHIEVLARLPFGAGTSMRIGGAGGDSLDLGDQAAEAIWLGTTQSR</sequence>
<feature type="domain" description="HTH dtxR-type" evidence="12">
    <location>
        <begin position="1"/>
        <end position="59"/>
    </location>
</feature>
<dbReference type="GO" id="GO:0005737">
    <property type="term" value="C:cytoplasm"/>
    <property type="evidence" value="ECO:0007669"/>
    <property type="project" value="UniProtKB-SubCell"/>
</dbReference>
<reference evidence="13 14" key="2">
    <citation type="submission" date="2018-12" db="EMBL/GenBank/DDBJ databases">
        <title>Nakamurella antarcticus sp. nov., isolated from Antarctica South Shetland Islands soil.</title>
        <authorList>
            <person name="Peng F."/>
        </authorList>
    </citation>
    <scope>NUCLEOTIDE SEQUENCE [LARGE SCALE GENOMIC DNA]</scope>
    <source>
        <strain evidence="13 14">S14-144</strain>
    </source>
</reference>
<comment type="similarity">
    <text evidence="2">Belongs to the DtxR/MntR family.</text>
</comment>
<evidence type="ECO:0000313" key="14">
    <source>
        <dbReference type="Proteomes" id="UP000268084"/>
    </source>
</evidence>
<keyword evidence="14" id="KW-1185">Reference proteome</keyword>
<name>A0A3G8ZPY1_9ACTN</name>
<reference evidence="13 14" key="1">
    <citation type="submission" date="2018-11" db="EMBL/GenBank/DDBJ databases">
        <authorList>
            <person name="Da X."/>
        </authorList>
    </citation>
    <scope>NUCLEOTIDE SEQUENCE [LARGE SCALE GENOMIC DNA]</scope>
    <source>
        <strain evidence="13 14">S14-144</strain>
    </source>
</reference>
<dbReference type="Gene3D" id="1.10.10.10">
    <property type="entry name" value="Winged helix-like DNA-binding domain superfamily/Winged helix DNA-binding domain"/>
    <property type="match status" value="1"/>
</dbReference>
<evidence type="ECO:0000256" key="9">
    <source>
        <dbReference type="ARBA" id="ARBA00023163"/>
    </source>
</evidence>
<dbReference type="Pfam" id="PF02742">
    <property type="entry name" value="Fe_dep_repr_C"/>
    <property type="match status" value="1"/>
</dbReference>
<keyword evidence="4" id="KW-0963">Cytoplasm</keyword>
<dbReference type="GO" id="GO:0045892">
    <property type="term" value="P:negative regulation of DNA-templated transcription"/>
    <property type="evidence" value="ECO:0007669"/>
    <property type="project" value="TreeGrafter"/>
</dbReference>
<evidence type="ECO:0000256" key="7">
    <source>
        <dbReference type="ARBA" id="ARBA00023125"/>
    </source>
</evidence>
<comment type="subunit">
    <text evidence="3">Homodimer.</text>
</comment>
<dbReference type="InterPro" id="IPR007167">
    <property type="entry name" value="Fe-transptr_FeoA-like"/>
</dbReference>
<keyword evidence="7" id="KW-0238">DNA-binding</keyword>
<dbReference type="Pfam" id="PF04023">
    <property type="entry name" value="FeoA"/>
    <property type="match status" value="1"/>
</dbReference>
<evidence type="ECO:0000313" key="13">
    <source>
        <dbReference type="EMBL" id="AZI59333.1"/>
    </source>
</evidence>
<dbReference type="GO" id="GO:0003677">
    <property type="term" value="F:DNA binding"/>
    <property type="evidence" value="ECO:0007669"/>
    <property type="project" value="UniProtKB-KW"/>
</dbReference>
<dbReference type="GO" id="GO:0003700">
    <property type="term" value="F:DNA-binding transcription factor activity"/>
    <property type="evidence" value="ECO:0007669"/>
    <property type="project" value="InterPro"/>
</dbReference>
<evidence type="ECO:0000256" key="10">
    <source>
        <dbReference type="ARBA" id="ARBA00023211"/>
    </source>
</evidence>
<dbReference type="GO" id="GO:0046983">
    <property type="term" value="F:protein dimerization activity"/>
    <property type="evidence" value="ECO:0007669"/>
    <property type="project" value="InterPro"/>
</dbReference>
<dbReference type="InterPro" id="IPR036421">
    <property type="entry name" value="Fe_dep_repressor_sf"/>
</dbReference>
<dbReference type="SUPFAM" id="SSF47979">
    <property type="entry name" value="Iron-dependent repressor protein, dimerization domain"/>
    <property type="match status" value="1"/>
</dbReference>
<evidence type="ECO:0000256" key="1">
    <source>
        <dbReference type="ARBA" id="ARBA00004496"/>
    </source>
</evidence>
<proteinExistence type="inferred from homology"/>
<evidence type="ECO:0000256" key="11">
    <source>
        <dbReference type="ARBA" id="ARBA00032593"/>
    </source>
</evidence>
<evidence type="ECO:0000256" key="6">
    <source>
        <dbReference type="ARBA" id="ARBA00023015"/>
    </source>
</evidence>
<dbReference type="InterPro" id="IPR036390">
    <property type="entry name" value="WH_DNA-bd_sf"/>
</dbReference>
<keyword evidence="5" id="KW-0678">Repressor</keyword>
<dbReference type="InterPro" id="IPR038157">
    <property type="entry name" value="FeoA_core_dom"/>
</dbReference>
<dbReference type="Pfam" id="PF01325">
    <property type="entry name" value="Fe_dep_repress"/>
    <property type="match status" value="1"/>
</dbReference>
<dbReference type="InterPro" id="IPR036388">
    <property type="entry name" value="WH-like_DNA-bd_sf"/>
</dbReference>
<dbReference type="SMART" id="SM00529">
    <property type="entry name" value="HTH_DTXR"/>
    <property type="match status" value="1"/>
</dbReference>
<dbReference type="PANTHER" id="PTHR33238">
    <property type="entry name" value="IRON (METAL) DEPENDENT REPRESSOR, DTXR FAMILY"/>
    <property type="match status" value="1"/>
</dbReference>
<evidence type="ECO:0000256" key="4">
    <source>
        <dbReference type="ARBA" id="ARBA00022490"/>
    </source>
</evidence>
<dbReference type="PROSITE" id="PS50944">
    <property type="entry name" value="HTH_DTXR"/>
    <property type="match status" value="1"/>
</dbReference>
<protein>
    <recommendedName>
        <fullName evidence="11">Manganese transport regulator</fullName>
    </recommendedName>
</protein>
<dbReference type="FunFam" id="1.10.60.10:FF:000004">
    <property type="entry name" value="DtxR family transcriptional regulator"/>
    <property type="match status" value="1"/>
</dbReference>
<keyword evidence="9" id="KW-0804">Transcription</keyword>
<dbReference type="OrthoDB" id="9791355at2"/>
<organism evidence="13 14">
    <name type="scientific">Nakamurella antarctica</name>
    <dbReference type="NCBI Taxonomy" id="1902245"/>
    <lineage>
        <taxon>Bacteria</taxon>
        <taxon>Bacillati</taxon>
        <taxon>Actinomycetota</taxon>
        <taxon>Actinomycetes</taxon>
        <taxon>Nakamurellales</taxon>
        <taxon>Nakamurellaceae</taxon>
        <taxon>Nakamurella</taxon>
    </lineage>
</organism>
<accession>A0A3G8ZPY1</accession>
<dbReference type="SMART" id="SM00899">
    <property type="entry name" value="FeoA"/>
    <property type="match status" value="1"/>
</dbReference>
<keyword evidence="10" id="KW-0464">Manganese</keyword>
<dbReference type="Gene3D" id="1.10.60.10">
    <property type="entry name" value="Iron dependent repressor, metal binding and dimerisation domain"/>
    <property type="match status" value="1"/>
</dbReference>
<dbReference type="InterPro" id="IPR050536">
    <property type="entry name" value="DtxR_MntR_Metal-Reg"/>
</dbReference>
<dbReference type="EMBL" id="CP034170">
    <property type="protein sequence ID" value="AZI59333.1"/>
    <property type="molecule type" value="Genomic_DNA"/>
</dbReference>
<evidence type="ECO:0000256" key="8">
    <source>
        <dbReference type="ARBA" id="ARBA00023159"/>
    </source>
</evidence>
<evidence type="ECO:0000256" key="5">
    <source>
        <dbReference type="ARBA" id="ARBA00022491"/>
    </source>
</evidence>
<dbReference type="AlphaFoldDB" id="A0A3G8ZPY1"/>
<dbReference type="InterPro" id="IPR022689">
    <property type="entry name" value="Iron_dep_repressor"/>
</dbReference>
<dbReference type="Proteomes" id="UP000268084">
    <property type="component" value="Chromosome"/>
</dbReference>
<dbReference type="GO" id="GO:0046914">
    <property type="term" value="F:transition metal ion binding"/>
    <property type="evidence" value="ECO:0007669"/>
    <property type="project" value="InterPro"/>
</dbReference>
<gene>
    <name evidence="13" type="ORF">EH165_02070</name>
</gene>
<dbReference type="InterPro" id="IPR001367">
    <property type="entry name" value="Fe_dep_repressor"/>
</dbReference>
<dbReference type="InterPro" id="IPR022687">
    <property type="entry name" value="HTH_DTXR"/>
</dbReference>
<evidence type="ECO:0000256" key="2">
    <source>
        <dbReference type="ARBA" id="ARBA00007871"/>
    </source>
</evidence>
<dbReference type="PANTHER" id="PTHR33238:SF11">
    <property type="entry name" value="TRANSCRIPTIONAL REGULATOR MNTR"/>
    <property type="match status" value="1"/>
</dbReference>
<dbReference type="SUPFAM" id="SSF46785">
    <property type="entry name" value="Winged helix' DNA-binding domain"/>
    <property type="match status" value="1"/>
</dbReference>
<dbReference type="Gene3D" id="2.30.30.90">
    <property type="match status" value="1"/>
</dbReference>
<comment type="subcellular location">
    <subcellularLocation>
        <location evidence="1">Cytoplasm</location>
    </subcellularLocation>
</comment>
<evidence type="ECO:0000259" key="12">
    <source>
        <dbReference type="PROSITE" id="PS50944"/>
    </source>
</evidence>
<keyword evidence="6" id="KW-0805">Transcription regulation</keyword>